<evidence type="ECO:0000259" key="8">
    <source>
        <dbReference type="PROSITE" id="PS51864"/>
    </source>
</evidence>
<dbReference type="CDD" id="cd04280">
    <property type="entry name" value="ZnMc_astacin_like"/>
    <property type="match status" value="1"/>
</dbReference>
<dbReference type="SUPFAM" id="SSF55486">
    <property type="entry name" value="Metalloproteases ('zincins'), catalytic domain"/>
    <property type="match status" value="1"/>
</dbReference>
<keyword evidence="7" id="KW-0732">Signal</keyword>
<dbReference type="InterPro" id="IPR006026">
    <property type="entry name" value="Peptidase_Metallo"/>
</dbReference>
<feature type="chain" id="PRO_5043089752" description="Metalloendopeptidase" evidence="7">
    <location>
        <begin position="19"/>
        <end position="248"/>
    </location>
</feature>
<name>A0AAU9FGU2_DROMD</name>
<accession>A0AAU9FGU2</accession>
<dbReference type="PROSITE" id="PS51864">
    <property type="entry name" value="ASTACIN"/>
    <property type="match status" value="1"/>
</dbReference>
<dbReference type="EC" id="3.4.24.-" evidence="7"/>
<feature type="binding site" evidence="6">
    <location>
        <position position="145"/>
    </location>
    <ligand>
        <name>Zn(2+)</name>
        <dbReference type="ChEBI" id="CHEBI:29105"/>
        <note>catalytic</note>
    </ligand>
</feature>
<dbReference type="GO" id="GO:0004222">
    <property type="term" value="F:metalloendopeptidase activity"/>
    <property type="evidence" value="ECO:0007669"/>
    <property type="project" value="UniProtKB-UniRule"/>
</dbReference>
<protein>
    <recommendedName>
        <fullName evidence="7">Metalloendopeptidase</fullName>
        <ecNumber evidence="7">3.4.24.-</ecNumber>
    </recommendedName>
</protein>
<dbReference type="Gene3D" id="3.40.390.10">
    <property type="entry name" value="Collagenase (Catalytic Domain)"/>
    <property type="match status" value="1"/>
</dbReference>
<dbReference type="GO" id="GO:0008270">
    <property type="term" value="F:zinc ion binding"/>
    <property type="evidence" value="ECO:0007669"/>
    <property type="project" value="UniProtKB-UniRule"/>
</dbReference>
<dbReference type="Proteomes" id="UP001500889">
    <property type="component" value="Chromosome U"/>
</dbReference>
<dbReference type="PANTHER" id="PTHR10127">
    <property type="entry name" value="DISCOIDIN, CUB, EGF, LAMININ , AND ZINC METALLOPROTEASE DOMAIN CONTAINING"/>
    <property type="match status" value="1"/>
</dbReference>
<dbReference type="InterPro" id="IPR034035">
    <property type="entry name" value="Astacin-like_dom"/>
</dbReference>
<feature type="binding site" evidence="6">
    <location>
        <position position="151"/>
    </location>
    <ligand>
        <name>Zn(2+)</name>
        <dbReference type="ChEBI" id="CHEBI:29105"/>
        <note>catalytic</note>
    </ligand>
</feature>
<keyword evidence="1 6" id="KW-0645">Protease</keyword>
<dbReference type="SMART" id="SM00235">
    <property type="entry name" value="ZnMc"/>
    <property type="match status" value="1"/>
</dbReference>
<evidence type="ECO:0000256" key="7">
    <source>
        <dbReference type="RuleBase" id="RU361183"/>
    </source>
</evidence>
<keyword evidence="3 6" id="KW-0378">Hydrolase</keyword>
<organism evidence="9 10">
    <name type="scientific">Drosophila madeirensis</name>
    <name type="common">Fruit fly</name>
    <dbReference type="NCBI Taxonomy" id="30013"/>
    <lineage>
        <taxon>Eukaryota</taxon>
        <taxon>Metazoa</taxon>
        <taxon>Ecdysozoa</taxon>
        <taxon>Arthropoda</taxon>
        <taxon>Hexapoda</taxon>
        <taxon>Insecta</taxon>
        <taxon>Pterygota</taxon>
        <taxon>Neoptera</taxon>
        <taxon>Endopterygota</taxon>
        <taxon>Diptera</taxon>
        <taxon>Brachycera</taxon>
        <taxon>Muscomorpha</taxon>
        <taxon>Ephydroidea</taxon>
        <taxon>Drosophilidae</taxon>
        <taxon>Drosophila</taxon>
        <taxon>Sophophora</taxon>
    </lineage>
</organism>
<evidence type="ECO:0000256" key="4">
    <source>
        <dbReference type="ARBA" id="ARBA00022833"/>
    </source>
</evidence>
<evidence type="ECO:0000256" key="6">
    <source>
        <dbReference type="PROSITE-ProRule" id="PRU01211"/>
    </source>
</evidence>
<sequence length="248" mass="28310">MHNLTFGLLLTIGFLVHARPPTTAEADDDMRFTPEQIEFLDMNGGPRIAHSWSGYYWKGSTLVYSFGLGLSSWDTALIEKAMAAISSQTCVRFRKTANARDLQVVIQRKEAGCWSYVGFLGRQQQLLNLGERCMSSRTIQHELLHSLGLYHTHCDPRRDRYVKIYTENLKPGYEHNFRLIAASEVTDFKLGYDYESIMHYGEYAFSKNGLPTIVPLQKDVKIGQAKGLSANDVRKLNRMYCQGSKRQQ</sequence>
<evidence type="ECO:0000313" key="10">
    <source>
        <dbReference type="Proteomes" id="UP001500889"/>
    </source>
</evidence>
<evidence type="ECO:0000256" key="2">
    <source>
        <dbReference type="ARBA" id="ARBA00022723"/>
    </source>
</evidence>
<gene>
    <name evidence="9" type="ORF">DMAD_12371</name>
</gene>
<evidence type="ECO:0000313" key="9">
    <source>
        <dbReference type="EMBL" id="BFF94846.1"/>
    </source>
</evidence>
<feature type="active site" evidence="6">
    <location>
        <position position="142"/>
    </location>
</feature>
<keyword evidence="2 6" id="KW-0479">Metal-binding</keyword>
<keyword evidence="10" id="KW-1185">Reference proteome</keyword>
<dbReference type="InterPro" id="IPR001506">
    <property type="entry name" value="Peptidase_M12A"/>
</dbReference>
<evidence type="ECO:0000256" key="3">
    <source>
        <dbReference type="ARBA" id="ARBA00022801"/>
    </source>
</evidence>
<feature type="signal peptide" evidence="7">
    <location>
        <begin position="1"/>
        <end position="18"/>
    </location>
</feature>
<comment type="cofactor">
    <cofactor evidence="6 7">
        <name>Zn(2+)</name>
        <dbReference type="ChEBI" id="CHEBI:29105"/>
    </cofactor>
    <text evidence="6 7">Binds 1 zinc ion per subunit.</text>
</comment>
<dbReference type="AlphaFoldDB" id="A0AAU9FGU2"/>
<comment type="caution">
    <text evidence="6">Lacks conserved residue(s) required for the propagation of feature annotation.</text>
</comment>
<keyword evidence="4 6" id="KW-0862">Zinc</keyword>
<dbReference type="PANTHER" id="PTHR10127:SF780">
    <property type="entry name" value="METALLOENDOPEPTIDASE"/>
    <property type="match status" value="1"/>
</dbReference>
<dbReference type="EMBL" id="AP029264">
    <property type="protein sequence ID" value="BFF94846.1"/>
    <property type="molecule type" value="Genomic_DNA"/>
</dbReference>
<dbReference type="GO" id="GO:0006508">
    <property type="term" value="P:proteolysis"/>
    <property type="evidence" value="ECO:0007669"/>
    <property type="project" value="UniProtKB-KW"/>
</dbReference>
<dbReference type="PRINTS" id="PR00480">
    <property type="entry name" value="ASTACIN"/>
</dbReference>
<evidence type="ECO:0000256" key="1">
    <source>
        <dbReference type="ARBA" id="ARBA00022670"/>
    </source>
</evidence>
<feature type="binding site" evidence="6">
    <location>
        <position position="141"/>
    </location>
    <ligand>
        <name>Zn(2+)</name>
        <dbReference type="ChEBI" id="CHEBI:29105"/>
        <note>catalytic</note>
    </ligand>
</feature>
<keyword evidence="5 6" id="KW-0482">Metalloprotease</keyword>
<proteinExistence type="predicted"/>
<dbReference type="Pfam" id="PF01400">
    <property type="entry name" value="Astacin"/>
    <property type="match status" value="1"/>
</dbReference>
<evidence type="ECO:0000256" key="5">
    <source>
        <dbReference type="ARBA" id="ARBA00023049"/>
    </source>
</evidence>
<dbReference type="InterPro" id="IPR024079">
    <property type="entry name" value="MetalloPept_cat_dom_sf"/>
</dbReference>
<reference evidence="9 10" key="1">
    <citation type="submission" date="2024-02" db="EMBL/GenBank/DDBJ databases">
        <title>A chromosome-level genome assembly of Drosophila madeirensis, a fruit fly species endemic to Madeira island.</title>
        <authorList>
            <person name="Tomihara K."/>
            <person name="Llopart A."/>
            <person name="Yamamoto D."/>
        </authorList>
    </citation>
    <scope>NUCLEOTIDE SEQUENCE [LARGE SCALE GENOMIC DNA]</scope>
    <source>
        <strain evidence="9 10">RF1</strain>
    </source>
</reference>
<feature type="domain" description="Peptidase M12A" evidence="8">
    <location>
        <begin position="43"/>
        <end position="242"/>
    </location>
</feature>